<reference evidence="1" key="1">
    <citation type="submission" date="2022-04" db="EMBL/GenBank/DDBJ databases">
        <title>Genome of the entomopathogenic fungus Entomophthora muscae.</title>
        <authorList>
            <person name="Elya C."/>
            <person name="Lovett B.R."/>
            <person name="Lee E."/>
            <person name="Macias A.M."/>
            <person name="Hajek A.E."/>
            <person name="De Bivort B.L."/>
            <person name="Kasson M.T."/>
            <person name="De Fine Licht H.H."/>
            <person name="Stajich J.E."/>
        </authorList>
    </citation>
    <scope>NUCLEOTIDE SEQUENCE</scope>
    <source>
        <strain evidence="1">Berkeley</strain>
    </source>
</reference>
<comment type="caution">
    <text evidence="1">The sequence shown here is derived from an EMBL/GenBank/DDBJ whole genome shotgun (WGS) entry which is preliminary data.</text>
</comment>
<organism evidence="1 2">
    <name type="scientific">Entomophthora muscae</name>
    <dbReference type="NCBI Taxonomy" id="34485"/>
    <lineage>
        <taxon>Eukaryota</taxon>
        <taxon>Fungi</taxon>
        <taxon>Fungi incertae sedis</taxon>
        <taxon>Zoopagomycota</taxon>
        <taxon>Entomophthoromycotina</taxon>
        <taxon>Entomophthoromycetes</taxon>
        <taxon>Entomophthorales</taxon>
        <taxon>Entomophthoraceae</taxon>
        <taxon>Entomophthora</taxon>
    </lineage>
</organism>
<accession>A0ACC2SJZ7</accession>
<evidence type="ECO:0000313" key="2">
    <source>
        <dbReference type="Proteomes" id="UP001165960"/>
    </source>
</evidence>
<dbReference type="Proteomes" id="UP001165960">
    <property type="component" value="Unassembled WGS sequence"/>
</dbReference>
<gene>
    <name evidence="1" type="ORF">DSO57_1007886</name>
</gene>
<protein>
    <submittedName>
        <fullName evidence="1">Uncharacterized protein</fullName>
    </submittedName>
</protein>
<name>A0ACC2SJZ7_9FUNG</name>
<dbReference type="EMBL" id="QTSX02004994">
    <property type="protein sequence ID" value="KAJ9062716.1"/>
    <property type="molecule type" value="Genomic_DNA"/>
</dbReference>
<keyword evidence="2" id="KW-1185">Reference proteome</keyword>
<sequence>MVILPVPEIKQKEKLITVAQFLDGDAAKWHNDLLYNKGVEWRKAAIKQFVPCEAKPITQLCSNKLSSYTIFGDLITAFWRLVKHALDEQNEDLNVNEAEAATICFNKFYGIPFLQDVLPAVYACFLRQEGPNNLEDTYNCILTQYQDCVEDEPDELEREKLEWNPFAKKKVTKDVRNESSAIMNEIAVLKSFLVQHTLPPPHLLQLPAVWPHCH</sequence>
<evidence type="ECO:0000313" key="1">
    <source>
        <dbReference type="EMBL" id="KAJ9062716.1"/>
    </source>
</evidence>
<proteinExistence type="predicted"/>